<dbReference type="PRINTS" id="PR00237">
    <property type="entry name" value="GPCRRHODOPSN"/>
</dbReference>
<keyword evidence="13" id="KW-0391">Immunity</keyword>
<dbReference type="Gene3D" id="3.60.10.10">
    <property type="entry name" value="Endonuclease/exonuclease/phosphatase"/>
    <property type="match status" value="1"/>
</dbReference>
<evidence type="ECO:0000256" key="2">
    <source>
        <dbReference type="ARBA" id="ARBA00004141"/>
    </source>
</evidence>
<dbReference type="InterPro" id="IPR036860">
    <property type="entry name" value="SH2_dom_sf"/>
</dbReference>
<keyword evidence="12" id="KW-0378">Hydrolase</keyword>
<keyword evidence="9" id="KW-0963">Cytoplasm</keyword>
<evidence type="ECO:0000256" key="11">
    <source>
        <dbReference type="ARBA" id="ARBA00022692"/>
    </source>
</evidence>
<feature type="transmembrane region" description="Helical" evidence="27">
    <location>
        <begin position="1398"/>
        <end position="1419"/>
    </location>
</feature>
<evidence type="ECO:0000256" key="26">
    <source>
        <dbReference type="SAM" id="MobiDB-lite"/>
    </source>
</evidence>
<dbReference type="CDD" id="cd10343">
    <property type="entry name" value="SH2_SHIP"/>
    <property type="match status" value="1"/>
</dbReference>
<keyword evidence="14 27" id="KW-1133">Transmembrane helix</keyword>
<keyword evidence="19 25" id="KW-0675">Receptor</keyword>
<feature type="compositionally biased region" description="Basic and acidic residues" evidence="26">
    <location>
        <begin position="1103"/>
        <end position="1114"/>
    </location>
</feature>
<dbReference type="Gene3D" id="3.30.505.10">
    <property type="entry name" value="SH2 domain"/>
    <property type="match status" value="1"/>
</dbReference>
<keyword evidence="22" id="KW-0539">Nucleus</keyword>
<dbReference type="SMART" id="SM00252">
    <property type="entry name" value="SH2"/>
    <property type="match status" value="1"/>
</dbReference>
<evidence type="ECO:0000313" key="30">
    <source>
        <dbReference type="Ensembl" id="ENSAZOP00000014053.1"/>
    </source>
</evidence>
<dbReference type="EC" id="3.1.3.86" evidence="7"/>
<dbReference type="GO" id="GO:0043569">
    <property type="term" value="P:negative regulation of insulin-like growth factor receptor signaling pathway"/>
    <property type="evidence" value="ECO:0007669"/>
    <property type="project" value="TreeGrafter"/>
</dbReference>
<dbReference type="Pfam" id="PF24147">
    <property type="entry name" value="C2_SHIP1-2_2nd"/>
    <property type="match status" value="1"/>
</dbReference>
<evidence type="ECO:0000256" key="10">
    <source>
        <dbReference type="ARBA" id="ARBA00022553"/>
    </source>
</evidence>
<feature type="transmembrane region" description="Helical" evidence="27">
    <location>
        <begin position="1440"/>
        <end position="1460"/>
    </location>
</feature>
<dbReference type="Ensembl" id="ENSAZOT00000015272.1">
    <property type="protein sequence ID" value="ENSAZOP00000014216.1"/>
    <property type="gene ID" value="ENSAZOG00000008976.1"/>
</dbReference>
<dbReference type="PROSITE" id="PS50262">
    <property type="entry name" value="G_PROTEIN_RECEP_F1_2"/>
    <property type="match status" value="1"/>
</dbReference>
<evidence type="ECO:0000256" key="4">
    <source>
        <dbReference type="ARBA" id="ARBA00004245"/>
    </source>
</evidence>
<dbReference type="FunFam" id="3.60.10.10:FF:000005">
    <property type="entry name" value="phosphatidylinositol 3,4,5-trisphosphate 5-phosphatase 1"/>
    <property type="match status" value="1"/>
</dbReference>
<evidence type="ECO:0000256" key="13">
    <source>
        <dbReference type="ARBA" id="ARBA00022859"/>
    </source>
</evidence>
<evidence type="ECO:0000256" key="14">
    <source>
        <dbReference type="ARBA" id="ARBA00022989"/>
    </source>
</evidence>
<reference evidence="30" key="1">
    <citation type="submission" date="2025-05" db="UniProtKB">
        <authorList>
            <consortium name="Ensembl"/>
        </authorList>
    </citation>
    <scope>IDENTIFICATION</scope>
</reference>
<keyword evidence="31" id="KW-1185">Reference proteome</keyword>
<comment type="subcellular location">
    <subcellularLocation>
        <location evidence="4">Cytoplasm</location>
        <location evidence="4">Cytoskeleton</location>
    </subcellularLocation>
    <subcellularLocation>
        <location evidence="5">Cytoplasm</location>
        <location evidence="5">Cytosol</location>
    </subcellularLocation>
    <subcellularLocation>
        <location evidence="2">Membrane</location>
        <topology evidence="2">Multi-pass membrane protein</topology>
    </subcellularLocation>
    <subcellularLocation>
        <location evidence="3">Membrane</location>
        <topology evidence="3">Peripheral membrane protein</topology>
    </subcellularLocation>
    <subcellularLocation>
        <location evidence="1">Nucleus</location>
    </subcellularLocation>
</comment>
<proteinExistence type="inferred from homology"/>
<evidence type="ECO:0000256" key="21">
    <source>
        <dbReference type="ARBA" id="ARBA00023224"/>
    </source>
</evidence>
<dbReference type="InterPro" id="IPR017452">
    <property type="entry name" value="GPCR_Rhodpsn_7TM"/>
</dbReference>
<dbReference type="GO" id="GO:0045028">
    <property type="term" value="F:G protein-coupled purinergic nucleotide receptor activity"/>
    <property type="evidence" value="ECO:0007669"/>
    <property type="project" value="InterPro"/>
</dbReference>
<dbReference type="Pfam" id="PF24150">
    <property type="entry name" value="C2_SHIP1-2_first"/>
    <property type="match status" value="1"/>
</dbReference>
<dbReference type="InterPro" id="IPR000980">
    <property type="entry name" value="SH2"/>
</dbReference>
<evidence type="ECO:0000256" key="15">
    <source>
        <dbReference type="ARBA" id="ARBA00022999"/>
    </source>
</evidence>
<dbReference type="Proteomes" id="UP000694549">
    <property type="component" value="Unplaced"/>
</dbReference>
<dbReference type="GO" id="GO:0050776">
    <property type="term" value="P:regulation of immune response"/>
    <property type="evidence" value="ECO:0007669"/>
    <property type="project" value="TreeGrafter"/>
</dbReference>
<dbReference type="InterPro" id="IPR057509">
    <property type="entry name" value="C2_SHIP1-2_2nd"/>
</dbReference>
<comment type="catalytic activity">
    <reaction evidence="23">
        <text>a 1,2-diacyl-sn-glycero-3-phospho-(1D-myo-inositol-3,4,5-trisphosphate) + H2O = a 1,2-diacyl-sn-glycero-3-phospho-(1D-myo-inositol-3,4-bisphosphate) + phosphate</text>
        <dbReference type="Rhea" id="RHEA:25528"/>
        <dbReference type="ChEBI" id="CHEBI:15377"/>
        <dbReference type="ChEBI" id="CHEBI:43474"/>
        <dbReference type="ChEBI" id="CHEBI:57658"/>
        <dbReference type="ChEBI" id="CHEBI:57836"/>
        <dbReference type="EC" id="3.1.3.86"/>
    </reaction>
    <physiologicalReaction direction="left-to-right" evidence="23">
        <dbReference type="Rhea" id="RHEA:25529"/>
    </physiologicalReaction>
</comment>
<dbReference type="GO" id="GO:0004445">
    <property type="term" value="F:inositol-polyphosphate 5-phosphatase activity"/>
    <property type="evidence" value="ECO:0007669"/>
    <property type="project" value="TreeGrafter"/>
</dbReference>
<keyword evidence="18" id="KW-1015">Disulfide bond</keyword>
<feature type="transmembrane region" description="Helical" evidence="27">
    <location>
        <begin position="1267"/>
        <end position="1289"/>
    </location>
</feature>
<dbReference type="Ensembl" id="ENSAZOT00000015104.1">
    <property type="protein sequence ID" value="ENSAZOP00000014053.1"/>
    <property type="gene ID" value="ENSAZOG00000008976.1"/>
</dbReference>
<evidence type="ECO:0000256" key="6">
    <source>
        <dbReference type="ARBA" id="ARBA00008734"/>
    </source>
</evidence>
<keyword evidence="21 25" id="KW-0807">Transducer</keyword>
<name>A0A8B9UVV5_9AVES</name>
<feature type="region of interest" description="Disordered" evidence="26">
    <location>
        <begin position="107"/>
        <end position="143"/>
    </location>
</feature>
<dbReference type="Pfam" id="PF22669">
    <property type="entry name" value="Exo_endo_phos2"/>
    <property type="match status" value="1"/>
</dbReference>
<accession>A0A8B9UVV5</accession>
<evidence type="ECO:0000259" key="28">
    <source>
        <dbReference type="PROSITE" id="PS50001"/>
    </source>
</evidence>
<evidence type="ECO:0000256" key="16">
    <source>
        <dbReference type="ARBA" id="ARBA00023040"/>
    </source>
</evidence>
<evidence type="ECO:0000256" key="18">
    <source>
        <dbReference type="ARBA" id="ARBA00023157"/>
    </source>
</evidence>
<evidence type="ECO:0000256" key="3">
    <source>
        <dbReference type="ARBA" id="ARBA00004170"/>
    </source>
</evidence>
<feature type="domain" description="SH2" evidence="28">
    <location>
        <begin position="6"/>
        <end position="102"/>
    </location>
</feature>
<comment type="similarity">
    <text evidence="25">Belongs to the G-protein coupled receptor 1 family.</text>
</comment>
<feature type="transmembrane region" description="Helical" evidence="27">
    <location>
        <begin position="1309"/>
        <end position="1328"/>
    </location>
</feature>
<sequence>MAAASWYHRDISRVVAEDLLAKAGRDGCFLVRDSESVAGAYALCLLFQRHVHTYRILPDDEGLLSVQTIQGIQAKCFRTLPDLIGAYQQPNNGLVTPLLYPVHRHRDAADEDSDGEDGRGNPAGSAVPAGGHGGSTGLGAPHARPHISQQLQLRLQEQVHSSPASDFMGFMAEYLSQHLQLDLEALRNGHLQLRHLSTALVTACRALHSEIDFTLAGLETLARVFDPPASPRSPAREQGFLASDPDLELLLNKISAVNHLLSSLEKKVPAPCRVGSWAQPDLTASSRGYNPLFCAPSPTIPPNWGHLSRPHPVPSSLSSRCQVLRSLQDTVSRHNLALPSLVAPPPATKPLAVQCFEVKVGKSQRAALRVDVELGTVTVTKKGSGAPEEIIPQDKILQLIKYQSVQSKVRLVYDRDPQRSLSKDFVFPSARKREAFCQLLQLMKIQHSNLDEPDLISVYVGTWNMGSAPPPRSLASWLTSRGLGRTQDETTACIPHDIYVIGTQENSLGDREWVEFLRASLKTLMAIDYRVVALQCLWSIKMVVLVKPEHERRISHVHTSSVKTGIANTLGNKGAVGVSFLFNGTSFGFVNCHLASGSEKTHRRNQNYSDILRSLALGDKRLSAFDLTLRFTHLFWFGDLNYRLDMDVQDILSHVTKKEFGVLLAVDQLTLEREKNKVFLQFREGDISFPPTYRYERGSRDSYIWQKFKTTGVRINVPSWCDRILWKSHPETHLVCNSYGCTDDIVTSDHSPVFATFEVGVTSQFVPKSAPGSSPEPLACIEWESIEVIVKTASRSKCYIEFHSYCLEEAQRSGENNSQSCDVPGFLRMGWSAKQLPVLNPILSDLEYLGDQHLLLSIKGVESCESYGECCIAMRSMIGSTAQQFETFLFHRGEETGSMRGWMKVRVPKERHSTRERLYEWISFEEEDEAPAADTPPCPKPPLRYPPSSALPRTPSPGRAEPCPAAPRRSRPHSLPEASSYTNPAYFIFEGLPTACGVPAESPTWGQRPRSPLRARVPSPRGFLLSPPGTGRQKRPKSAILERDVPAMGDCSLTALHMASCLSQLERLAPERAGHSHKVQLRQTHSALEPPPRRSPGLPGRPTDARQHGHPGEWPCDRSRSMGLGHLGVQQGEEGLCAHSWDGPEFFRYPPAPELAVGGSEQPGTAAPRVPGRAPRPGGDESSGPESMAVPARMFPVALWTPTPTAWPGGNGTAAVEEAKCVFNEEFKFILLPISYGIVLVVGLPLNGWAIWIFVSRMRPWNATTTYMFNLAVSDTLYVLSLPTLVYYYADRNNWPFGKALCKIVRFLFYANLYSSILFLTCISVHRYVGICHPIRSLKWVKTKHARLICVGAWLVVTVCLIPNLVFVTTSSKGNSTLCHDTTKPEEFDHYVHYSSSVMALLFGVPFLVIVVCYCLMAKRLCKPSFSSPSPRVPSFKQRSIKMIIIVLTVFAVCFVPFHITRTLYYTSRYFQADCQTLNIINFTYKITRPLASINSCLDPILYFMA</sequence>
<dbReference type="GO" id="GO:0034485">
    <property type="term" value="F:phosphatidylinositol-3,4,5-trisphosphate 5-phosphatase activity"/>
    <property type="evidence" value="ECO:0007669"/>
    <property type="project" value="UniProtKB-EC"/>
</dbReference>
<evidence type="ECO:0000256" key="23">
    <source>
        <dbReference type="ARBA" id="ARBA00023377"/>
    </source>
</evidence>
<dbReference type="SMART" id="SM00128">
    <property type="entry name" value="IPPc"/>
    <property type="match status" value="1"/>
</dbReference>
<dbReference type="GO" id="GO:0005634">
    <property type="term" value="C:nucleus"/>
    <property type="evidence" value="ECO:0007669"/>
    <property type="project" value="UniProtKB-SubCell"/>
</dbReference>
<dbReference type="GO" id="GO:0005829">
    <property type="term" value="C:cytosol"/>
    <property type="evidence" value="ECO:0007669"/>
    <property type="project" value="UniProtKB-SubCell"/>
</dbReference>
<dbReference type="GO" id="GO:0005856">
    <property type="term" value="C:cytoskeleton"/>
    <property type="evidence" value="ECO:0007669"/>
    <property type="project" value="UniProtKB-SubCell"/>
</dbReference>
<feature type="transmembrane region" description="Helical" evidence="27">
    <location>
        <begin position="1230"/>
        <end position="1255"/>
    </location>
</feature>
<dbReference type="InterPro" id="IPR000300">
    <property type="entry name" value="IPPc"/>
</dbReference>
<keyword evidence="10" id="KW-0597">Phosphoprotein</keyword>
<dbReference type="SUPFAM" id="SSF55550">
    <property type="entry name" value="SH2 domain"/>
    <property type="match status" value="1"/>
</dbReference>
<dbReference type="PANTHER" id="PTHR46051">
    <property type="entry name" value="SH2 DOMAIN-CONTAINING PROTEIN"/>
    <property type="match status" value="1"/>
</dbReference>
<feature type="compositionally biased region" description="Pro residues" evidence="26">
    <location>
        <begin position="934"/>
        <end position="945"/>
    </location>
</feature>
<evidence type="ECO:0000256" key="8">
    <source>
        <dbReference type="ARBA" id="ARBA00021864"/>
    </source>
</evidence>
<keyword evidence="11 25" id="KW-0812">Transmembrane</keyword>
<feature type="region of interest" description="Disordered" evidence="26">
    <location>
        <begin position="1073"/>
        <end position="1114"/>
    </location>
</feature>
<evidence type="ECO:0000256" key="9">
    <source>
        <dbReference type="ARBA" id="ARBA00022490"/>
    </source>
</evidence>
<dbReference type="InterPro" id="IPR036691">
    <property type="entry name" value="Endo/exonu/phosph_ase_sf"/>
</dbReference>
<feature type="region of interest" description="Disordered" evidence="26">
    <location>
        <begin position="1152"/>
        <end position="1187"/>
    </location>
</feature>
<feature type="region of interest" description="Disordered" evidence="26">
    <location>
        <begin position="928"/>
        <end position="977"/>
    </location>
</feature>
<feature type="compositionally biased region" description="Low complexity" evidence="26">
    <location>
        <begin position="1163"/>
        <end position="1177"/>
    </location>
</feature>
<keyword evidence="17 27" id="KW-0472">Membrane</keyword>
<evidence type="ECO:0000259" key="29">
    <source>
        <dbReference type="PROSITE" id="PS50262"/>
    </source>
</evidence>
<evidence type="ECO:0000313" key="31">
    <source>
        <dbReference type="Proteomes" id="UP000694549"/>
    </source>
</evidence>
<evidence type="ECO:0000256" key="19">
    <source>
        <dbReference type="ARBA" id="ARBA00023170"/>
    </source>
</evidence>
<evidence type="ECO:0000256" key="7">
    <source>
        <dbReference type="ARBA" id="ARBA00012981"/>
    </source>
</evidence>
<organism evidence="30 31">
    <name type="scientific">Anas zonorhyncha</name>
    <name type="common">Eastern spot-billed duck</name>
    <dbReference type="NCBI Taxonomy" id="75864"/>
    <lineage>
        <taxon>Eukaryota</taxon>
        <taxon>Metazoa</taxon>
        <taxon>Chordata</taxon>
        <taxon>Craniata</taxon>
        <taxon>Vertebrata</taxon>
        <taxon>Euteleostomi</taxon>
        <taxon>Archelosauria</taxon>
        <taxon>Archosauria</taxon>
        <taxon>Dinosauria</taxon>
        <taxon>Saurischia</taxon>
        <taxon>Theropoda</taxon>
        <taxon>Coelurosauria</taxon>
        <taxon>Aves</taxon>
        <taxon>Neognathae</taxon>
        <taxon>Galloanserae</taxon>
        <taxon>Anseriformes</taxon>
        <taxon>Anatidae</taxon>
        <taxon>Anatinae</taxon>
        <taxon>Anas</taxon>
    </lineage>
</organism>
<comment type="similarity">
    <text evidence="6">Belongs to the inositol 1,4,5-trisphosphate 5-phosphatase family.</text>
</comment>
<dbReference type="GO" id="GO:0002376">
    <property type="term" value="P:immune system process"/>
    <property type="evidence" value="ECO:0007669"/>
    <property type="project" value="UniProtKB-KW"/>
</dbReference>
<dbReference type="PRINTS" id="PR01066">
    <property type="entry name" value="P2Y4PRNOCPTR"/>
</dbReference>
<dbReference type="Pfam" id="PF00001">
    <property type="entry name" value="7tm_1"/>
    <property type="match status" value="1"/>
</dbReference>
<dbReference type="SUPFAM" id="SSF81321">
    <property type="entry name" value="Family A G protein-coupled receptor-like"/>
    <property type="match status" value="1"/>
</dbReference>
<evidence type="ECO:0000256" key="5">
    <source>
        <dbReference type="ARBA" id="ARBA00004514"/>
    </source>
</evidence>
<dbReference type="PROSITE" id="PS00237">
    <property type="entry name" value="G_PROTEIN_RECEP_F1_1"/>
    <property type="match status" value="1"/>
</dbReference>
<evidence type="ECO:0000256" key="12">
    <source>
        <dbReference type="ARBA" id="ARBA00022801"/>
    </source>
</evidence>
<keyword evidence="15 24" id="KW-0727">SH2 domain</keyword>
<feature type="transmembrane region" description="Helical" evidence="27">
    <location>
        <begin position="1348"/>
        <end position="1368"/>
    </location>
</feature>
<dbReference type="Pfam" id="PF00017">
    <property type="entry name" value="SH2"/>
    <property type="match status" value="1"/>
</dbReference>
<dbReference type="PANTHER" id="PTHR46051:SF2">
    <property type="entry name" value="PHOSPHATIDYLINOSITOL 3,4,5-TRISPHOSPHATE 5-PHOSPHATASE 2"/>
    <property type="match status" value="1"/>
</dbReference>
<dbReference type="InterPro" id="IPR000276">
    <property type="entry name" value="GPCR_Rhodpsn"/>
</dbReference>
<dbReference type="FunFam" id="1.20.1070.10:FF:000017">
    <property type="entry name" value="lysophosphatidic acid receptor 4"/>
    <property type="match status" value="1"/>
</dbReference>
<dbReference type="GO" id="GO:0046856">
    <property type="term" value="P:phosphatidylinositol dephosphorylation"/>
    <property type="evidence" value="ECO:0007669"/>
    <property type="project" value="InterPro"/>
</dbReference>
<dbReference type="InterPro" id="IPR000018">
    <property type="entry name" value="P2Y4"/>
</dbReference>
<dbReference type="PRINTS" id="PR01157">
    <property type="entry name" value="P2YPURNOCPTR"/>
</dbReference>
<feature type="domain" description="G-protein coupled receptors family 1 profile" evidence="29">
    <location>
        <begin position="1246"/>
        <end position="1503"/>
    </location>
</feature>
<evidence type="ECO:0000256" key="22">
    <source>
        <dbReference type="ARBA" id="ARBA00023242"/>
    </source>
</evidence>
<dbReference type="Ensembl" id="ENSAZOT00000014958.1">
    <property type="protein sequence ID" value="ENSAZOP00000013917.1"/>
    <property type="gene ID" value="ENSAZOG00000008976.1"/>
</dbReference>
<dbReference type="PROSITE" id="PS50001">
    <property type="entry name" value="SH2"/>
    <property type="match status" value="1"/>
</dbReference>
<evidence type="ECO:0000256" key="17">
    <source>
        <dbReference type="ARBA" id="ARBA00023136"/>
    </source>
</evidence>
<evidence type="ECO:0000256" key="27">
    <source>
        <dbReference type="SAM" id="Phobius"/>
    </source>
</evidence>
<protein>
    <recommendedName>
        <fullName evidence="8">P2Y purinoceptor 4</fullName>
        <ecNumber evidence="7">3.1.3.86</ecNumber>
    </recommendedName>
</protein>
<evidence type="ECO:0000256" key="20">
    <source>
        <dbReference type="ARBA" id="ARBA00023212"/>
    </source>
</evidence>
<dbReference type="GO" id="GO:0030321">
    <property type="term" value="P:transepithelial chloride transport"/>
    <property type="evidence" value="ECO:0007669"/>
    <property type="project" value="InterPro"/>
</dbReference>
<evidence type="ECO:0000256" key="24">
    <source>
        <dbReference type="PROSITE-ProRule" id="PRU00191"/>
    </source>
</evidence>
<evidence type="ECO:0000256" key="1">
    <source>
        <dbReference type="ARBA" id="ARBA00004123"/>
    </source>
</evidence>
<feature type="region of interest" description="Disordered" evidence="26">
    <location>
        <begin position="1001"/>
        <end position="1037"/>
    </location>
</feature>
<evidence type="ECO:0000256" key="25">
    <source>
        <dbReference type="RuleBase" id="RU000688"/>
    </source>
</evidence>
<dbReference type="GO" id="GO:0016020">
    <property type="term" value="C:membrane"/>
    <property type="evidence" value="ECO:0007669"/>
    <property type="project" value="UniProtKB-SubCell"/>
</dbReference>
<dbReference type="CDD" id="cd15374">
    <property type="entry name" value="7tmA_P2Y4"/>
    <property type="match status" value="1"/>
</dbReference>
<dbReference type="Gene3D" id="1.20.1070.10">
    <property type="entry name" value="Rhodopsin 7-helix transmembrane proteins"/>
    <property type="match status" value="1"/>
</dbReference>
<keyword evidence="16 25" id="KW-0297">G-protein coupled receptor</keyword>
<dbReference type="SUPFAM" id="SSF56219">
    <property type="entry name" value="DNase I-like"/>
    <property type="match status" value="1"/>
</dbReference>
<keyword evidence="20" id="KW-0206">Cytoskeleton</keyword>
<dbReference type="InterPro" id="IPR057510">
    <property type="entry name" value="C2_SHIP1-2_first"/>
</dbReference>